<dbReference type="AlphaFoldDB" id="A0AA39MRE2"/>
<dbReference type="GeneID" id="85353718"/>
<dbReference type="Proteomes" id="UP001175211">
    <property type="component" value="Unassembled WGS sequence"/>
</dbReference>
<keyword evidence="1" id="KW-0472">Membrane</keyword>
<accession>A0AA39MRE2</accession>
<organism evidence="2 3">
    <name type="scientific">Armillaria tabescens</name>
    <name type="common">Ringless honey mushroom</name>
    <name type="synonym">Agaricus tabescens</name>
    <dbReference type="NCBI Taxonomy" id="1929756"/>
    <lineage>
        <taxon>Eukaryota</taxon>
        <taxon>Fungi</taxon>
        <taxon>Dikarya</taxon>
        <taxon>Basidiomycota</taxon>
        <taxon>Agaricomycotina</taxon>
        <taxon>Agaricomycetes</taxon>
        <taxon>Agaricomycetidae</taxon>
        <taxon>Agaricales</taxon>
        <taxon>Marasmiineae</taxon>
        <taxon>Physalacriaceae</taxon>
        <taxon>Desarmillaria</taxon>
    </lineage>
</organism>
<gene>
    <name evidence="2" type="ORF">EV420DRAFT_1485137</name>
</gene>
<protein>
    <submittedName>
        <fullName evidence="2">Uncharacterized protein</fullName>
    </submittedName>
</protein>
<keyword evidence="3" id="KW-1185">Reference proteome</keyword>
<evidence type="ECO:0000256" key="1">
    <source>
        <dbReference type="SAM" id="Phobius"/>
    </source>
</evidence>
<comment type="caution">
    <text evidence="2">The sequence shown here is derived from an EMBL/GenBank/DDBJ whole genome shotgun (WGS) entry which is preliminary data.</text>
</comment>
<sequence>MSLTHDDALTGPPPCYIYHAEESSSTHHPFVIVIHGNANVIIPRYVFESHRLVFDSFEDYIDQILQGPTWMTKDLSRHGGTDIVVPREYSQDLIPFVDSIRLGHDSIKEYTYIATYYYPVAVIVLIFLLVTNVLLAYVSILFEPLPLCVYAREYDTLSTPIVTFVQYAGRSCFGAFDALKVFYISSSAFLILITFHNVGSFASLLPYAVLLARV</sequence>
<keyword evidence="1" id="KW-1133">Transmembrane helix</keyword>
<dbReference type="EMBL" id="JAUEPS010000061">
    <property type="protein sequence ID" value="KAK0443030.1"/>
    <property type="molecule type" value="Genomic_DNA"/>
</dbReference>
<feature type="transmembrane region" description="Helical" evidence="1">
    <location>
        <begin position="116"/>
        <end position="140"/>
    </location>
</feature>
<proteinExistence type="predicted"/>
<dbReference type="RefSeq" id="XP_060324524.1">
    <property type="nucleotide sequence ID" value="XM_060470170.1"/>
</dbReference>
<evidence type="ECO:0000313" key="2">
    <source>
        <dbReference type="EMBL" id="KAK0443030.1"/>
    </source>
</evidence>
<reference evidence="2" key="1">
    <citation type="submission" date="2023-06" db="EMBL/GenBank/DDBJ databases">
        <authorList>
            <consortium name="Lawrence Berkeley National Laboratory"/>
            <person name="Ahrendt S."/>
            <person name="Sahu N."/>
            <person name="Indic B."/>
            <person name="Wong-Bajracharya J."/>
            <person name="Merenyi Z."/>
            <person name="Ke H.-M."/>
            <person name="Monk M."/>
            <person name="Kocsube S."/>
            <person name="Drula E."/>
            <person name="Lipzen A."/>
            <person name="Balint B."/>
            <person name="Henrissat B."/>
            <person name="Andreopoulos B."/>
            <person name="Martin F.M."/>
            <person name="Harder C.B."/>
            <person name="Rigling D."/>
            <person name="Ford K.L."/>
            <person name="Foster G.D."/>
            <person name="Pangilinan J."/>
            <person name="Papanicolaou A."/>
            <person name="Barry K."/>
            <person name="LaButti K."/>
            <person name="Viragh M."/>
            <person name="Koriabine M."/>
            <person name="Yan M."/>
            <person name="Riley R."/>
            <person name="Champramary S."/>
            <person name="Plett K.L."/>
            <person name="Tsai I.J."/>
            <person name="Slot J."/>
            <person name="Sipos G."/>
            <person name="Plett J."/>
            <person name="Nagy L.G."/>
            <person name="Grigoriev I.V."/>
        </authorList>
    </citation>
    <scope>NUCLEOTIDE SEQUENCE</scope>
    <source>
        <strain evidence="2">CCBAS 213</strain>
    </source>
</reference>
<feature type="transmembrane region" description="Helical" evidence="1">
    <location>
        <begin position="188"/>
        <end position="212"/>
    </location>
</feature>
<evidence type="ECO:0000313" key="3">
    <source>
        <dbReference type="Proteomes" id="UP001175211"/>
    </source>
</evidence>
<keyword evidence="1" id="KW-0812">Transmembrane</keyword>
<name>A0AA39MRE2_ARMTA</name>